<dbReference type="EMBL" id="ASQA01000028">
    <property type="protein sequence ID" value="ETT84158.1"/>
    <property type="molecule type" value="Genomic_DNA"/>
</dbReference>
<protein>
    <submittedName>
        <fullName evidence="1">Uncharacterized protein</fullName>
    </submittedName>
</protein>
<gene>
    <name evidence="1" type="ORF">C176_12358</name>
</gene>
<dbReference type="AlphaFoldDB" id="W4EUG2"/>
<accession>W4EUG2</accession>
<comment type="caution">
    <text evidence="1">The sequence shown here is derived from an EMBL/GenBank/DDBJ whole genome shotgun (WGS) entry which is preliminary data.</text>
</comment>
<dbReference type="RefSeq" id="WP_038185405.1">
    <property type="nucleotide sequence ID" value="NZ_ASQA01000028.1"/>
</dbReference>
<proteinExistence type="predicted"/>
<evidence type="ECO:0000313" key="2">
    <source>
        <dbReference type="Proteomes" id="UP000019062"/>
    </source>
</evidence>
<evidence type="ECO:0000313" key="1">
    <source>
        <dbReference type="EMBL" id="ETT84158.1"/>
    </source>
</evidence>
<name>W4EUG2_9BACL</name>
<sequence>MFTPVDKRYKVLVIYLYGREIEFETDMDVIQVQEQGNEYIELEGGRHIDLTNIERIIVATDG</sequence>
<reference evidence="1 2" key="1">
    <citation type="journal article" date="2014" name="BMC Genomics">
        <title>Genomic comparison of sporeforming bacilli isolated from milk.</title>
        <authorList>
            <person name="Moreno Switt A.I."/>
            <person name="Andrus A.D."/>
            <person name="Ranieri M.L."/>
            <person name="Orsi R.H."/>
            <person name="Ivy R."/>
            <person name="den Bakker H.C."/>
            <person name="Martin N.H."/>
            <person name="Wiedmann M."/>
            <person name="Boor K.J."/>
        </authorList>
    </citation>
    <scope>NUCLEOTIDE SEQUENCE [LARGE SCALE GENOMIC DNA]</scope>
    <source>
        <strain evidence="1 2">FSL R5-213</strain>
    </source>
</reference>
<organism evidence="1 2">
    <name type="scientific">Viridibacillus arenosi FSL R5-213</name>
    <dbReference type="NCBI Taxonomy" id="1227360"/>
    <lineage>
        <taxon>Bacteria</taxon>
        <taxon>Bacillati</taxon>
        <taxon>Bacillota</taxon>
        <taxon>Bacilli</taxon>
        <taxon>Bacillales</taxon>
        <taxon>Caryophanaceae</taxon>
        <taxon>Viridibacillus</taxon>
    </lineage>
</organism>
<dbReference type="Proteomes" id="UP000019062">
    <property type="component" value="Unassembled WGS sequence"/>
</dbReference>
<keyword evidence="2" id="KW-1185">Reference proteome</keyword>